<sequence length="352" mass="39616">MAVGERHENLEILKRESLKQGSHVDGQQISAMPAPYCHDVEHAVSGNANLRQQDIKVGFRLHHLNLESISCLWWVDLKTRVQVLLASYLKHHRSTTVKPMQFREREDCNTADLNIPEYKHRDSLEIVVLGMRKCRELKKLDRAERGQYREDGVAEVAVDVANVLRNDLGRHFRVAKGLSAYICQGGGGRRRRRRGRRRKQREFIGAGREMKSSPFLFPLGFDVFVSYICRINGRDISVPSLFVLLDFFALPFVLFAHMGEQDHKLCSVVVRDSTYVMSRRFDGPTEAAAPPSLGGGLALVAAPPWKEVSPSGKKEGHNHRIAGPEVTVSPLQTDRRTRPAIAPMLSAGLQPT</sequence>
<dbReference type="EMBL" id="KV875875">
    <property type="protein sequence ID" value="RZR73287.1"/>
    <property type="molecule type" value="Genomic_DNA"/>
</dbReference>
<organism evidence="2">
    <name type="scientific">Ensete ventricosum</name>
    <name type="common">Abyssinian banana</name>
    <name type="synonym">Musa ensete</name>
    <dbReference type="NCBI Taxonomy" id="4639"/>
    <lineage>
        <taxon>Eukaryota</taxon>
        <taxon>Viridiplantae</taxon>
        <taxon>Streptophyta</taxon>
        <taxon>Embryophyta</taxon>
        <taxon>Tracheophyta</taxon>
        <taxon>Spermatophyta</taxon>
        <taxon>Magnoliopsida</taxon>
        <taxon>Liliopsida</taxon>
        <taxon>Zingiberales</taxon>
        <taxon>Musaceae</taxon>
        <taxon>Ensete</taxon>
    </lineage>
</organism>
<gene>
    <name evidence="2" type="ORF">BHM03_00022444</name>
</gene>
<dbReference type="Proteomes" id="UP000290560">
    <property type="component" value="Unassembled WGS sequence"/>
</dbReference>
<protein>
    <submittedName>
        <fullName evidence="2">Uncharacterized protein</fullName>
    </submittedName>
</protein>
<evidence type="ECO:0000313" key="2">
    <source>
        <dbReference type="EMBL" id="RZR73287.1"/>
    </source>
</evidence>
<reference evidence="2" key="1">
    <citation type="journal article" date="2018" name="Data Brief">
        <title>Genome sequence data from 17 accessions of Ensete ventricosum, a staple food crop for millions in Ethiopia.</title>
        <authorList>
            <person name="Yemataw Z."/>
            <person name="Muzemil S."/>
            <person name="Ambachew D."/>
            <person name="Tripathi L."/>
            <person name="Tesfaye K."/>
            <person name="Chala A."/>
            <person name="Farbos A."/>
            <person name="O'Neill P."/>
            <person name="Moore K."/>
            <person name="Grant M."/>
            <person name="Studholme D.J."/>
        </authorList>
    </citation>
    <scope>NUCLEOTIDE SEQUENCE [LARGE SCALE GENOMIC DNA]</scope>
    <source>
        <tissue evidence="2">Leaf</tissue>
    </source>
</reference>
<name>A0A445MG77_ENSVE</name>
<dbReference type="AlphaFoldDB" id="A0A445MG77"/>
<accession>A0A445MG77</accession>
<proteinExistence type="predicted"/>
<evidence type="ECO:0000256" key="1">
    <source>
        <dbReference type="SAM" id="MobiDB-lite"/>
    </source>
</evidence>
<feature type="region of interest" description="Disordered" evidence="1">
    <location>
        <begin position="308"/>
        <end position="337"/>
    </location>
</feature>